<dbReference type="Gene3D" id="3.30.450.380">
    <property type="match status" value="1"/>
</dbReference>
<dbReference type="Pfam" id="PF00437">
    <property type="entry name" value="T2SSE"/>
    <property type="match status" value="1"/>
</dbReference>
<dbReference type="InterPro" id="IPR050921">
    <property type="entry name" value="T4SS_GSP_E_ATPase"/>
</dbReference>
<dbReference type="RefSeq" id="WP_012799175.1">
    <property type="nucleotide sequence ID" value="NC_013165.1"/>
</dbReference>
<gene>
    <name evidence="3" type="ordered locus">Shel_20620</name>
</gene>
<dbReference type="HOGENOM" id="CLU_005379_1_0_11"/>
<name>C7N839_SLAHD</name>
<dbReference type="AlphaFoldDB" id="C7N839"/>
<dbReference type="KEGG" id="shi:Shel_20620"/>
<reference evidence="3 4" key="1">
    <citation type="journal article" date="2009" name="Stand. Genomic Sci.">
        <title>Complete genome sequence of Slackia heliotrinireducens type strain (RHS 1).</title>
        <authorList>
            <person name="Pukall R."/>
            <person name="Lapidus A."/>
            <person name="Nolan M."/>
            <person name="Copeland A."/>
            <person name="Glavina Del Rio T."/>
            <person name="Lucas S."/>
            <person name="Chen F."/>
            <person name="Tice H."/>
            <person name="Cheng J.F."/>
            <person name="Chertkov O."/>
            <person name="Bruce D."/>
            <person name="Goodwin L."/>
            <person name="Kuske C."/>
            <person name="Brettin T."/>
            <person name="Detter J.C."/>
            <person name="Han C."/>
            <person name="Pitluck S."/>
            <person name="Pati A."/>
            <person name="Mavrommatis K."/>
            <person name="Ivanova N."/>
            <person name="Ovchinnikova G."/>
            <person name="Chen A."/>
            <person name="Palaniappan K."/>
            <person name="Schneider S."/>
            <person name="Rohde M."/>
            <person name="Chain P."/>
            <person name="D'haeseleer P."/>
            <person name="Goker M."/>
            <person name="Bristow J."/>
            <person name="Eisen J.A."/>
            <person name="Markowitz V."/>
            <person name="Kyrpides N.C."/>
            <person name="Klenk H.P."/>
            <person name="Hugenholtz P."/>
        </authorList>
    </citation>
    <scope>NUCLEOTIDE SEQUENCE [LARGE SCALE GENOMIC DNA]</scope>
    <source>
        <strain evidence="4">ATCC 29202 / DSM 20476 / NCTC 11029 / RHS 1</strain>
    </source>
</reference>
<dbReference type="SUPFAM" id="SSF52540">
    <property type="entry name" value="P-loop containing nucleoside triphosphate hydrolases"/>
    <property type="match status" value="1"/>
</dbReference>
<dbReference type="PANTHER" id="PTHR30486:SF6">
    <property type="entry name" value="TYPE IV PILUS RETRACTATION ATPASE PILT"/>
    <property type="match status" value="1"/>
</dbReference>
<dbReference type="EMBL" id="CP001684">
    <property type="protein sequence ID" value="ACV23074.1"/>
    <property type="molecule type" value="Genomic_DNA"/>
</dbReference>
<keyword evidence="4" id="KW-1185">Reference proteome</keyword>
<dbReference type="InterPro" id="IPR001482">
    <property type="entry name" value="T2SS/T4SS_dom"/>
</dbReference>
<accession>C7N839</accession>
<organism evidence="3 4">
    <name type="scientific">Slackia heliotrinireducens (strain ATCC 29202 / DSM 20476 / NCTC 11029 / RHS 1)</name>
    <name type="common">Peptococcus heliotrinreducens</name>
    <dbReference type="NCBI Taxonomy" id="471855"/>
    <lineage>
        <taxon>Bacteria</taxon>
        <taxon>Bacillati</taxon>
        <taxon>Actinomycetota</taxon>
        <taxon>Coriobacteriia</taxon>
        <taxon>Eggerthellales</taxon>
        <taxon>Eggerthellaceae</taxon>
        <taxon>Slackia</taxon>
    </lineage>
</organism>
<dbReference type="GO" id="GO:0016887">
    <property type="term" value="F:ATP hydrolysis activity"/>
    <property type="evidence" value="ECO:0007669"/>
    <property type="project" value="InterPro"/>
</dbReference>
<dbReference type="PANTHER" id="PTHR30486">
    <property type="entry name" value="TWITCHING MOTILITY PROTEIN PILT"/>
    <property type="match status" value="1"/>
</dbReference>
<evidence type="ECO:0000259" key="2">
    <source>
        <dbReference type="Pfam" id="PF00437"/>
    </source>
</evidence>
<proteinExistence type="inferred from homology"/>
<dbReference type="InterPro" id="IPR027417">
    <property type="entry name" value="P-loop_NTPase"/>
</dbReference>
<dbReference type="Proteomes" id="UP000002026">
    <property type="component" value="Chromosome"/>
</dbReference>
<dbReference type="eggNOG" id="COG4962">
    <property type="taxonomic scope" value="Bacteria"/>
</dbReference>
<evidence type="ECO:0000313" key="4">
    <source>
        <dbReference type="Proteomes" id="UP000002026"/>
    </source>
</evidence>
<protein>
    <submittedName>
        <fullName evidence="3">Flp pilus assembly protein, ATPase CpaF</fullName>
    </submittedName>
</protein>
<evidence type="ECO:0000313" key="3">
    <source>
        <dbReference type="EMBL" id="ACV23074.1"/>
    </source>
</evidence>
<evidence type="ECO:0000256" key="1">
    <source>
        <dbReference type="ARBA" id="ARBA00006611"/>
    </source>
</evidence>
<dbReference type="STRING" id="471855.Shel_20620"/>
<sequence length="234" mass="25500">MGLYERVQVAEREGGQARRADGGRALDDLKKDVSVYLPSDKLARMVVENPRQARSEIRNACKKIFAQPAWSDRGIESNRALMQDLLDTVFGLGPLQPLIDDGRVTEVMVNGYGSVFVELNGRLLPAGVSFAGEQQVRALIDRVLAPLGRRVDESSPMVDARLSSGHRVNIVIPPIALDGPTITIRKFTAHVMSLEEMMAKGSFDCSVAKVFEWAVHARKNIAVCGGTGSGKTIQ</sequence>
<comment type="similarity">
    <text evidence="1">Belongs to the GSP E family.</text>
</comment>
<feature type="domain" description="Bacterial type II secretion system protein E" evidence="2">
    <location>
        <begin position="92"/>
        <end position="233"/>
    </location>
</feature>
<dbReference type="Gene3D" id="3.40.50.300">
    <property type="entry name" value="P-loop containing nucleotide triphosphate hydrolases"/>
    <property type="match status" value="1"/>
</dbReference>